<sequence>MATETETATTTITSIPPLVLTNVTQPAQQSQYHGDYAHAGFIDSSGPVNLTQIEAYNMGIGGGEELGLTAYSPSIIMADNAQNGHGAMFDLRTESLEANQVGADDQYIPVIGGSGLFWWGGTYPDNLFYGANPLANSYGPFITVYGGLVIAAGGDSMEALSLADGSTIWSTNALTSYIGYASGTVVTIPTVGGDLVVVGLSSPNVVMAFNASTGQYVWSIDLNASSIDGSPAYSNGYFYFASGDRLYKVSLNGNMAWDDDLGVPAMDTPAVAYGALYLGTNNGLLLAINATTGSVVWYDDLNGSVTASPIVSTNAVVYAATMNGMVYSINARNGQVLSSYNVEAPVTANPVLTGGYLLVLDDNGVLHVFKP</sequence>
<protein>
    <recommendedName>
        <fullName evidence="1">Pyrrolo-quinoline quinone repeat domain-containing protein</fullName>
    </recommendedName>
</protein>
<evidence type="ECO:0000259" key="1">
    <source>
        <dbReference type="Pfam" id="PF13360"/>
    </source>
</evidence>
<dbReference type="SMART" id="SM00564">
    <property type="entry name" value="PQQ"/>
    <property type="match status" value="5"/>
</dbReference>
<dbReference type="InterPro" id="IPR018391">
    <property type="entry name" value="PQQ_b-propeller_rpt"/>
</dbReference>
<dbReference type="Pfam" id="PF13360">
    <property type="entry name" value="PQQ_2"/>
    <property type="match status" value="1"/>
</dbReference>
<dbReference type="InterPro" id="IPR002372">
    <property type="entry name" value="PQQ_rpt_dom"/>
</dbReference>
<dbReference type="EMBL" id="BMNL01000002">
    <property type="protein sequence ID" value="GGP20742.1"/>
    <property type="molecule type" value="Genomic_DNA"/>
</dbReference>
<dbReference type="PANTHER" id="PTHR34512:SF30">
    <property type="entry name" value="OUTER MEMBRANE PROTEIN ASSEMBLY FACTOR BAMB"/>
    <property type="match status" value="1"/>
</dbReference>
<evidence type="ECO:0000313" key="3">
    <source>
        <dbReference type="Proteomes" id="UP000610960"/>
    </source>
</evidence>
<dbReference type="AlphaFoldDB" id="A0A830GWN7"/>
<organism evidence="2 3">
    <name type="scientific">Thermocladium modestius</name>
    <dbReference type="NCBI Taxonomy" id="62609"/>
    <lineage>
        <taxon>Archaea</taxon>
        <taxon>Thermoproteota</taxon>
        <taxon>Thermoprotei</taxon>
        <taxon>Thermoproteales</taxon>
        <taxon>Thermoproteaceae</taxon>
        <taxon>Thermocladium</taxon>
    </lineage>
</organism>
<reference evidence="2" key="2">
    <citation type="submission" date="2020-09" db="EMBL/GenBank/DDBJ databases">
        <authorList>
            <person name="Sun Q."/>
            <person name="Ohkuma M."/>
        </authorList>
    </citation>
    <scope>NUCLEOTIDE SEQUENCE</scope>
    <source>
        <strain evidence="2">JCM 10088</strain>
    </source>
</reference>
<name>A0A830GWN7_9CREN</name>
<dbReference type="Gene3D" id="2.130.10.10">
    <property type="entry name" value="YVTN repeat-like/Quinoprotein amine dehydrogenase"/>
    <property type="match status" value="1"/>
</dbReference>
<dbReference type="SUPFAM" id="SSF50998">
    <property type="entry name" value="Quinoprotein alcohol dehydrogenase-like"/>
    <property type="match status" value="1"/>
</dbReference>
<dbReference type="Proteomes" id="UP000610960">
    <property type="component" value="Unassembled WGS sequence"/>
</dbReference>
<dbReference type="InterPro" id="IPR011047">
    <property type="entry name" value="Quinoprotein_ADH-like_sf"/>
</dbReference>
<gene>
    <name evidence="2" type="ORF">GCM10007981_10050</name>
</gene>
<keyword evidence="3" id="KW-1185">Reference proteome</keyword>
<proteinExistence type="predicted"/>
<feature type="domain" description="Pyrrolo-quinoline quinone repeat" evidence="1">
    <location>
        <begin position="205"/>
        <end position="352"/>
    </location>
</feature>
<evidence type="ECO:0000313" key="2">
    <source>
        <dbReference type="EMBL" id="GGP20742.1"/>
    </source>
</evidence>
<reference evidence="2" key="1">
    <citation type="journal article" date="2014" name="Int. J. Syst. Evol. Microbiol.">
        <title>Complete genome sequence of Corynebacterium casei LMG S-19264T (=DSM 44701T), isolated from a smear-ripened cheese.</title>
        <authorList>
            <consortium name="US DOE Joint Genome Institute (JGI-PGF)"/>
            <person name="Walter F."/>
            <person name="Albersmeier A."/>
            <person name="Kalinowski J."/>
            <person name="Ruckert C."/>
        </authorList>
    </citation>
    <scope>NUCLEOTIDE SEQUENCE</scope>
    <source>
        <strain evidence="2">JCM 10088</strain>
    </source>
</reference>
<dbReference type="InterPro" id="IPR015943">
    <property type="entry name" value="WD40/YVTN_repeat-like_dom_sf"/>
</dbReference>
<comment type="caution">
    <text evidence="2">The sequence shown here is derived from an EMBL/GenBank/DDBJ whole genome shotgun (WGS) entry which is preliminary data.</text>
</comment>
<dbReference type="Gene3D" id="2.40.128.630">
    <property type="match status" value="1"/>
</dbReference>
<dbReference type="PANTHER" id="PTHR34512">
    <property type="entry name" value="CELL SURFACE PROTEIN"/>
    <property type="match status" value="1"/>
</dbReference>
<accession>A0A830GWN7</accession>